<dbReference type="Gene3D" id="1.10.238.10">
    <property type="entry name" value="EF-hand"/>
    <property type="match status" value="2"/>
</dbReference>
<organism evidence="5 6">
    <name type="scientific">Cafeteria roenbergensis</name>
    <name type="common">Marine flagellate</name>
    <dbReference type="NCBI Taxonomy" id="33653"/>
    <lineage>
        <taxon>Eukaryota</taxon>
        <taxon>Sar</taxon>
        <taxon>Stramenopiles</taxon>
        <taxon>Bigyra</taxon>
        <taxon>Opalozoa</taxon>
        <taxon>Bicosoecida</taxon>
        <taxon>Cafeteriaceae</taxon>
        <taxon>Cafeteria</taxon>
    </lineage>
</organism>
<feature type="region of interest" description="Disordered" evidence="3">
    <location>
        <begin position="265"/>
        <end position="299"/>
    </location>
</feature>
<evidence type="ECO:0000259" key="4">
    <source>
        <dbReference type="PROSITE" id="PS50222"/>
    </source>
</evidence>
<evidence type="ECO:0000256" key="1">
    <source>
        <dbReference type="ARBA" id="ARBA00022737"/>
    </source>
</evidence>
<dbReference type="GO" id="GO:0005509">
    <property type="term" value="F:calcium ion binding"/>
    <property type="evidence" value="ECO:0007669"/>
    <property type="project" value="InterPro"/>
</dbReference>
<reference evidence="5 6" key="1">
    <citation type="submission" date="2019-07" db="EMBL/GenBank/DDBJ databases">
        <title>Genomes of Cafeteria roenbergensis.</title>
        <authorList>
            <person name="Fischer M.G."/>
            <person name="Hackl T."/>
            <person name="Roman M."/>
        </authorList>
    </citation>
    <scope>NUCLEOTIDE SEQUENCE [LARGE SCALE GENOMIC DNA]</scope>
    <source>
        <strain evidence="5 6">RCC970-E3</strain>
    </source>
</reference>
<evidence type="ECO:0000256" key="3">
    <source>
        <dbReference type="SAM" id="MobiDB-lite"/>
    </source>
</evidence>
<dbReference type="SMART" id="SM00054">
    <property type="entry name" value="EFh"/>
    <property type="match status" value="3"/>
</dbReference>
<dbReference type="PROSITE" id="PS00018">
    <property type="entry name" value="EF_HAND_1"/>
    <property type="match status" value="2"/>
</dbReference>
<keyword evidence="2" id="KW-0106">Calcium</keyword>
<gene>
    <name evidence="5" type="ORF">FNF28_02932</name>
</gene>
<evidence type="ECO:0000313" key="5">
    <source>
        <dbReference type="EMBL" id="KAA0167009.1"/>
    </source>
</evidence>
<sequence length="408" mass="44509">MASFEVAFASMGKRFDELAELSASDRAQLLSDAMETLEHALTAARERNAGKQVVADTKAGETSGMILSLLAEKIYRREVDIRAAFLRFDMGDGKIGSEDLGYALDQLGIRVDKAQLRDLMRVFDTDGSGSVDYEEFCSAVEEAAFLRRDEASTLSRRLAEAHPRRAGSRGMPRRSRDARTEEASDAVRLHVWNKHGTLQQAWRAYRSVSRRPELRLSGLASALRREGFPVPLAQLQAMMDSAGLEGCTLTFAQFRLLLSRPEGPAEDASAAMGASRRREPSRTRSRPATALPRSHAPRVASYRSYEAADPLAGSGVRGGMADLLERVGDAFASTSLSARDIHDGMAERGAAGCPPHDLRRGLHRIGCDISEAEAQALVARFDADHDGQLSFREFLVLVREAAIASGAM</sequence>
<dbReference type="PROSITE" id="PS50222">
    <property type="entry name" value="EF_HAND_2"/>
    <property type="match status" value="2"/>
</dbReference>
<dbReference type="InterPro" id="IPR018247">
    <property type="entry name" value="EF_Hand_1_Ca_BS"/>
</dbReference>
<dbReference type="InterPro" id="IPR011992">
    <property type="entry name" value="EF-hand-dom_pair"/>
</dbReference>
<feature type="compositionally biased region" description="Basic residues" evidence="3">
    <location>
        <begin position="164"/>
        <end position="173"/>
    </location>
</feature>
<feature type="domain" description="EF-hand" evidence="4">
    <location>
        <begin position="369"/>
        <end position="404"/>
    </location>
</feature>
<evidence type="ECO:0000256" key="2">
    <source>
        <dbReference type="ARBA" id="ARBA00022837"/>
    </source>
</evidence>
<dbReference type="Pfam" id="PF13499">
    <property type="entry name" value="EF-hand_7"/>
    <property type="match status" value="1"/>
</dbReference>
<proteinExistence type="predicted"/>
<keyword evidence="1" id="KW-0677">Repeat</keyword>
<comment type="caution">
    <text evidence="5">The sequence shown here is derived from an EMBL/GenBank/DDBJ whole genome shotgun (WGS) entry which is preliminary data.</text>
</comment>
<dbReference type="SUPFAM" id="SSF47473">
    <property type="entry name" value="EF-hand"/>
    <property type="match status" value="2"/>
</dbReference>
<protein>
    <recommendedName>
        <fullName evidence="4">EF-hand domain-containing protein</fullName>
    </recommendedName>
</protein>
<dbReference type="Proteomes" id="UP000324907">
    <property type="component" value="Unassembled WGS sequence"/>
</dbReference>
<dbReference type="PANTHER" id="PTHR23050">
    <property type="entry name" value="CALCIUM BINDING PROTEIN"/>
    <property type="match status" value="1"/>
</dbReference>
<dbReference type="CDD" id="cd00051">
    <property type="entry name" value="EFh"/>
    <property type="match status" value="2"/>
</dbReference>
<dbReference type="Pfam" id="PF13833">
    <property type="entry name" value="EF-hand_8"/>
    <property type="match status" value="1"/>
</dbReference>
<dbReference type="AlphaFoldDB" id="A0A5A8DPF9"/>
<evidence type="ECO:0000313" key="6">
    <source>
        <dbReference type="Proteomes" id="UP000324907"/>
    </source>
</evidence>
<feature type="domain" description="EF-hand" evidence="4">
    <location>
        <begin position="111"/>
        <end position="146"/>
    </location>
</feature>
<accession>A0A5A8DPF9</accession>
<feature type="region of interest" description="Disordered" evidence="3">
    <location>
        <begin position="156"/>
        <end position="180"/>
    </location>
</feature>
<dbReference type="EMBL" id="VLTL01000036">
    <property type="protein sequence ID" value="KAA0167009.1"/>
    <property type="molecule type" value="Genomic_DNA"/>
</dbReference>
<name>A0A5A8DPF9_CAFRO</name>
<dbReference type="InterPro" id="IPR050145">
    <property type="entry name" value="Centrin_CML-like"/>
</dbReference>
<dbReference type="InterPro" id="IPR002048">
    <property type="entry name" value="EF_hand_dom"/>
</dbReference>